<dbReference type="Proteomes" id="UP000600139">
    <property type="component" value="Unassembled WGS sequence"/>
</dbReference>
<sequence>MPRSPLLKEDLELSELRETEQQLLLRQKEFAEIPKRLAKELKERESTMPPLAEIEERRRRIEHDQIVSRGEVANILRDQSRSFVLLVLLVTATGSLIWWGVKLMQG</sequence>
<proteinExistence type="predicted"/>
<organism evidence="2 3">
    <name type="scientific">Luteolibacter yonseiensis</name>
    <dbReference type="NCBI Taxonomy" id="1144680"/>
    <lineage>
        <taxon>Bacteria</taxon>
        <taxon>Pseudomonadati</taxon>
        <taxon>Verrucomicrobiota</taxon>
        <taxon>Verrucomicrobiia</taxon>
        <taxon>Verrucomicrobiales</taxon>
        <taxon>Verrucomicrobiaceae</taxon>
        <taxon>Luteolibacter</taxon>
    </lineage>
</organism>
<evidence type="ECO:0000313" key="2">
    <source>
        <dbReference type="EMBL" id="MBK1817936.1"/>
    </source>
</evidence>
<reference evidence="2" key="1">
    <citation type="submission" date="2021-01" db="EMBL/GenBank/DDBJ databases">
        <title>Modified the classification status of verrucomicrobia.</title>
        <authorList>
            <person name="Feng X."/>
        </authorList>
    </citation>
    <scope>NUCLEOTIDE SEQUENCE</scope>
    <source>
        <strain evidence="2">JCM 18052</strain>
    </source>
</reference>
<comment type="caution">
    <text evidence="2">The sequence shown here is derived from an EMBL/GenBank/DDBJ whole genome shotgun (WGS) entry which is preliminary data.</text>
</comment>
<keyword evidence="1" id="KW-0472">Membrane</keyword>
<keyword evidence="3" id="KW-1185">Reference proteome</keyword>
<feature type="transmembrane region" description="Helical" evidence="1">
    <location>
        <begin position="83"/>
        <end position="101"/>
    </location>
</feature>
<evidence type="ECO:0000313" key="3">
    <source>
        <dbReference type="Proteomes" id="UP000600139"/>
    </source>
</evidence>
<evidence type="ECO:0000256" key="1">
    <source>
        <dbReference type="SAM" id="Phobius"/>
    </source>
</evidence>
<keyword evidence="1" id="KW-1133">Transmembrane helix</keyword>
<dbReference type="AlphaFoldDB" id="A0A934R855"/>
<keyword evidence="1" id="KW-0812">Transmembrane</keyword>
<protein>
    <submittedName>
        <fullName evidence="2">Uncharacterized protein</fullName>
    </submittedName>
</protein>
<accession>A0A934R855</accession>
<name>A0A934R855_9BACT</name>
<dbReference type="RefSeq" id="WP_200352861.1">
    <property type="nucleotide sequence ID" value="NZ_BAABHZ010000001.1"/>
</dbReference>
<gene>
    <name evidence="2" type="ORF">JIN84_20105</name>
</gene>
<dbReference type="EMBL" id="JAENIK010000012">
    <property type="protein sequence ID" value="MBK1817936.1"/>
    <property type="molecule type" value="Genomic_DNA"/>
</dbReference>